<feature type="compositionally biased region" description="Basic and acidic residues" evidence="1">
    <location>
        <begin position="36"/>
        <end position="49"/>
    </location>
</feature>
<dbReference type="PANTHER" id="PTHR38790">
    <property type="entry name" value="2EXR DOMAIN-CONTAINING PROTEIN-RELATED"/>
    <property type="match status" value="1"/>
</dbReference>
<organism evidence="2 3">
    <name type="scientific">Byssothecium circinans</name>
    <dbReference type="NCBI Taxonomy" id="147558"/>
    <lineage>
        <taxon>Eukaryota</taxon>
        <taxon>Fungi</taxon>
        <taxon>Dikarya</taxon>
        <taxon>Ascomycota</taxon>
        <taxon>Pezizomycotina</taxon>
        <taxon>Dothideomycetes</taxon>
        <taxon>Pleosporomycetidae</taxon>
        <taxon>Pleosporales</taxon>
        <taxon>Massarineae</taxon>
        <taxon>Massarinaceae</taxon>
        <taxon>Byssothecium</taxon>
    </lineage>
</organism>
<evidence type="ECO:0000313" key="2">
    <source>
        <dbReference type="EMBL" id="KAF1959338.1"/>
    </source>
</evidence>
<dbReference type="PANTHER" id="PTHR38790:SF4">
    <property type="entry name" value="2EXR DOMAIN-CONTAINING PROTEIN"/>
    <property type="match status" value="1"/>
</dbReference>
<dbReference type="AlphaFoldDB" id="A0A6A5U3S6"/>
<feature type="region of interest" description="Disordered" evidence="1">
    <location>
        <begin position="234"/>
        <end position="273"/>
    </location>
</feature>
<keyword evidence="3" id="KW-1185">Reference proteome</keyword>
<name>A0A6A5U3S6_9PLEO</name>
<evidence type="ECO:0000313" key="3">
    <source>
        <dbReference type="Proteomes" id="UP000800035"/>
    </source>
</evidence>
<accession>A0A6A5U3S6</accession>
<dbReference type="EMBL" id="ML976985">
    <property type="protein sequence ID" value="KAF1959338.1"/>
    <property type="molecule type" value="Genomic_DNA"/>
</dbReference>
<evidence type="ECO:0000256" key="1">
    <source>
        <dbReference type="SAM" id="MobiDB-lite"/>
    </source>
</evidence>
<proteinExistence type="predicted"/>
<reference evidence="2" key="1">
    <citation type="journal article" date="2020" name="Stud. Mycol.">
        <title>101 Dothideomycetes genomes: a test case for predicting lifestyles and emergence of pathogens.</title>
        <authorList>
            <person name="Haridas S."/>
            <person name="Albert R."/>
            <person name="Binder M."/>
            <person name="Bloem J."/>
            <person name="Labutti K."/>
            <person name="Salamov A."/>
            <person name="Andreopoulos B."/>
            <person name="Baker S."/>
            <person name="Barry K."/>
            <person name="Bills G."/>
            <person name="Bluhm B."/>
            <person name="Cannon C."/>
            <person name="Castanera R."/>
            <person name="Culley D."/>
            <person name="Daum C."/>
            <person name="Ezra D."/>
            <person name="Gonzalez J."/>
            <person name="Henrissat B."/>
            <person name="Kuo A."/>
            <person name="Liang C."/>
            <person name="Lipzen A."/>
            <person name="Lutzoni F."/>
            <person name="Magnuson J."/>
            <person name="Mondo S."/>
            <person name="Nolan M."/>
            <person name="Ohm R."/>
            <person name="Pangilinan J."/>
            <person name="Park H.-J."/>
            <person name="Ramirez L."/>
            <person name="Alfaro M."/>
            <person name="Sun H."/>
            <person name="Tritt A."/>
            <person name="Yoshinaga Y."/>
            <person name="Zwiers L.-H."/>
            <person name="Turgeon B."/>
            <person name="Goodwin S."/>
            <person name="Spatafora J."/>
            <person name="Crous P."/>
            <person name="Grigoriev I."/>
        </authorList>
    </citation>
    <scope>NUCLEOTIDE SEQUENCE</scope>
    <source>
        <strain evidence="2">CBS 675.92</strain>
    </source>
</reference>
<sequence>MALNRGARKRKARTESPLNENDRPSKKQTAASVKGPTDESKVEDTRAEISKQNPLRSPLLRLPRELRDEIYGYALGGDRWEIEAHGKAKSPKCNALGLLRVCRQISQEASATVFTSNTIAFRNAKALVRFIAGANNRLEMTTIELEVSSLSGASYYNGFGTVGLEGCCKENVSIFRRLPILKGVHIHILMLYLWGCLTPVEDSDSQNAVKALQERIQLEVPDVSVTCGWSTKEVEIQSPSDEDDSTLDDEYDDDEDDYDTYDGLDNLDDSSEE</sequence>
<dbReference type="Proteomes" id="UP000800035">
    <property type="component" value="Unassembled WGS sequence"/>
</dbReference>
<protein>
    <submittedName>
        <fullName evidence="2">Uncharacterized protein</fullName>
    </submittedName>
</protein>
<feature type="compositionally biased region" description="Acidic residues" evidence="1">
    <location>
        <begin position="240"/>
        <end position="273"/>
    </location>
</feature>
<feature type="region of interest" description="Disordered" evidence="1">
    <location>
        <begin position="1"/>
        <end position="50"/>
    </location>
</feature>
<feature type="compositionally biased region" description="Basic residues" evidence="1">
    <location>
        <begin position="1"/>
        <end position="12"/>
    </location>
</feature>
<gene>
    <name evidence="2" type="ORF">CC80DRAFT_591382</name>
</gene>